<dbReference type="Gene3D" id="3.30.565.10">
    <property type="entry name" value="Histidine kinase-like ATPase, C-terminal domain"/>
    <property type="match status" value="1"/>
</dbReference>
<keyword evidence="7" id="KW-1185">Reference proteome</keyword>
<dbReference type="InterPro" id="IPR050482">
    <property type="entry name" value="Sensor_HK_TwoCompSys"/>
</dbReference>
<evidence type="ECO:0000256" key="2">
    <source>
        <dbReference type="ARBA" id="ARBA00012438"/>
    </source>
</evidence>
<evidence type="ECO:0000313" key="7">
    <source>
        <dbReference type="Proteomes" id="UP001550348"/>
    </source>
</evidence>
<organism evidence="6 7">
    <name type="scientific">Micromonospora fulviviridis</name>
    <dbReference type="NCBI Taxonomy" id="47860"/>
    <lineage>
        <taxon>Bacteria</taxon>
        <taxon>Bacillati</taxon>
        <taxon>Actinomycetota</taxon>
        <taxon>Actinomycetes</taxon>
        <taxon>Micromonosporales</taxon>
        <taxon>Micromonosporaceae</taxon>
        <taxon>Micromonospora</taxon>
    </lineage>
</organism>
<evidence type="ECO:0000313" key="6">
    <source>
        <dbReference type="EMBL" id="MEU0150439.1"/>
    </source>
</evidence>
<dbReference type="Proteomes" id="UP001550348">
    <property type="component" value="Unassembled WGS sequence"/>
</dbReference>
<comment type="caution">
    <text evidence="6">The sequence shown here is derived from an EMBL/GenBank/DDBJ whole genome shotgun (WGS) entry which is preliminary data.</text>
</comment>
<accession>A0ABV2VCC1</accession>
<dbReference type="InterPro" id="IPR036890">
    <property type="entry name" value="HATPase_C_sf"/>
</dbReference>
<keyword evidence="5" id="KW-0902">Two-component regulatory system</keyword>
<dbReference type="CDD" id="cd16917">
    <property type="entry name" value="HATPase_UhpB-NarQ-NarX-like"/>
    <property type="match status" value="1"/>
</dbReference>
<evidence type="ECO:0000256" key="4">
    <source>
        <dbReference type="ARBA" id="ARBA00022777"/>
    </source>
</evidence>
<reference evidence="6 7" key="1">
    <citation type="submission" date="2024-06" db="EMBL/GenBank/DDBJ databases">
        <title>The Natural Products Discovery Center: Release of the First 8490 Sequenced Strains for Exploring Actinobacteria Biosynthetic Diversity.</title>
        <authorList>
            <person name="Kalkreuter E."/>
            <person name="Kautsar S.A."/>
            <person name="Yang D."/>
            <person name="Bader C.D."/>
            <person name="Teijaro C.N."/>
            <person name="Fluegel L."/>
            <person name="Davis C.M."/>
            <person name="Simpson J.R."/>
            <person name="Lauterbach L."/>
            <person name="Steele A.D."/>
            <person name="Gui C."/>
            <person name="Meng S."/>
            <person name="Li G."/>
            <person name="Viehrig K."/>
            <person name="Ye F."/>
            <person name="Su P."/>
            <person name="Kiefer A.F."/>
            <person name="Nichols A."/>
            <person name="Cepeda A.J."/>
            <person name="Yan W."/>
            <person name="Fan B."/>
            <person name="Jiang Y."/>
            <person name="Adhikari A."/>
            <person name="Zheng C.-J."/>
            <person name="Schuster L."/>
            <person name="Cowan T.M."/>
            <person name="Smanski M.J."/>
            <person name="Chevrette M.G."/>
            <person name="De Carvalho L.P.S."/>
            <person name="Shen B."/>
        </authorList>
    </citation>
    <scope>NUCLEOTIDE SEQUENCE [LARGE SCALE GENOMIC DNA]</scope>
    <source>
        <strain evidence="6 7">NPDC006286</strain>
    </source>
</reference>
<dbReference type="RefSeq" id="WP_355662679.1">
    <property type="nucleotide sequence ID" value="NZ_JBEXRX010000001.1"/>
</dbReference>
<keyword evidence="4" id="KW-0418">Kinase</keyword>
<gene>
    <name evidence="6" type="ORF">ABZ071_00630</name>
</gene>
<dbReference type="PANTHER" id="PTHR24421:SF10">
    <property type="entry name" value="NITRATE_NITRITE SENSOR PROTEIN NARQ"/>
    <property type="match status" value="1"/>
</dbReference>
<dbReference type="EC" id="2.7.13.3" evidence="2"/>
<proteinExistence type="predicted"/>
<evidence type="ECO:0000256" key="1">
    <source>
        <dbReference type="ARBA" id="ARBA00000085"/>
    </source>
</evidence>
<protein>
    <recommendedName>
        <fullName evidence="2">histidine kinase</fullName>
        <ecNumber evidence="2">2.7.13.3</ecNumber>
    </recommendedName>
</protein>
<evidence type="ECO:0000256" key="3">
    <source>
        <dbReference type="ARBA" id="ARBA00022679"/>
    </source>
</evidence>
<keyword evidence="3" id="KW-0808">Transferase</keyword>
<dbReference type="PANTHER" id="PTHR24421">
    <property type="entry name" value="NITRATE/NITRITE SENSOR PROTEIN NARX-RELATED"/>
    <property type="match status" value="1"/>
</dbReference>
<dbReference type="EMBL" id="JBEXRX010000001">
    <property type="protein sequence ID" value="MEU0150439.1"/>
    <property type="molecule type" value="Genomic_DNA"/>
</dbReference>
<dbReference type="SUPFAM" id="SSF55874">
    <property type="entry name" value="ATPase domain of HSP90 chaperone/DNA topoisomerase II/histidine kinase"/>
    <property type="match status" value="1"/>
</dbReference>
<name>A0ABV2VCC1_9ACTN</name>
<comment type="catalytic activity">
    <reaction evidence="1">
        <text>ATP + protein L-histidine = ADP + protein N-phospho-L-histidine.</text>
        <dbReference type="EC" id="2.7.13.3"/>
    </reaction>
</comment>
<sequence>MGRLERWRRVARAGPRVGGALRAGLLRVLGRDGQPAATAGPAPSLTRLDALIDEFAAGQPVRWRVGGQPRPLPAAVDVAAYRIIQEALTDACRQAPGRALAVRLRYDPAGLTVEVRGDGPATPGAGLGPPGLRARAESVGGAFHAGPCPEGGWLIRAELPAPEDEAELP</sequence>
<evidence type="ECO:0000256" key="5">
    <source>
        <dbReference type="ARBA" id="ARBA00023012"/>
    </source>
</evidence>